<evidence type="ECO:0000313" key="1">
    <source>
        <dbReference type="EMBL" id="GAH66959.1"/>
    </source>
</evidence>
<dbReference type="EMBL" id="BARU01025481">
    <property type="protein sequence ID" value="GAH66959.1"/>
    <property type="molecule type" value="Genomic_DNA"/>
</dbReference>
<protein>
    <recommendedName>
        <fullName evidence="2">Glycosyl hydrolase family 32 N-terminal domain-containing protein</fullName>
    </recommendedName>
</protein>
<dbReference type="Gene3D" id="2.115.10.20">
    <property type="entry name" value="Glycosyl hydrolase domain, family 43"/>
    <property type="match status" value="2"/>
</dbReference>
<sequence length="273" mass="31419">FPKGTLPGAKGIFTEPAKPFASREWIKCAVSPILPFGPKGSWDENIRERMWVIFEDGKFHAWYCGWKGKYDKTREKLPKLGYATSDDGVRWKKYEKNPIFTDRWVEDICVLKYGDTYYMYCEDESNDLTTIHLLTSKDKLNWTEHGDVLTKGSEDWERGWVGTPLVWIEGKRWYMLYEGGPPGDLGLAFSNDGKKWKRCDDDKNPVITHEKEGKGKEPFVAPSSILKQGDTYTLIMHPPTIATSKDLINWKRLTSFKPNPDSFWFSAVLVDAG</sequence>
<comment type="caution">
    <text evidence="1">The sequence shown here is derived from an EMBL/GenBank/DDBJ whole genome shotgun (WGS) entry which is preliminary data.</text>
</comment>
<dbReference type="PANTHER" id="PTHR35279:SF1">
    <property type="entry name" value="ARABINANASE_LEVANSUCRASE_INVERTASE"/>
    <property type="match status" value="1"/>
</dbReference>
<proteinExistence type="predicted"/>
<feature type="non-terminal residue" evidence="1">
    <location>
        <position position="273"/>
    </location>
</feature>
<evidence type="ECO:0008006" key="2">
    <source>
        <dbReference type="Google" id="ProtNLM"/>
    </source>
</evidence>
<dbReference type="PANTHER" id="PTHR35279">
    <property type="match status" value="1"/>
</dbReference>
<name>X1ILJ3_9ZZZZ</name>
<organism evidence="1">
    <name type="scientific">marine sediment metagenome</name>
    <dbReference type="NCBI Taxonomy" id="412755"/>
    <lineage>
        <taxon>unclassified sequences</taxon>
        <taxon>metagenomes</taxon>
        <taxon>ecological metagenomes</taxon>
    </lineage>
</organism>
<dbReference type="InterPro" id="IPR023296">
    <property type="entry name" value="Glyco_hydro_beta-prop_sf"/>
</dbReference>
<accession>X1ILJ3</accession>
<dbReference type="AlphaFoldDB" id="X1ILJ3"/>
<feature type="non-terminal residue" evidence="1">
    <location>
        <position position="1"/>
    </location>
</feature>
<gene>
    <name evidence="1" type="ORF">S03H2_41053</name>
</gene>
<dbReference type="SUPFAM" id="SSF75005">
    <property type="entry name" value="Arabinanase/levansucrase/invertase"/>
    <property type="match status" value="1"/>
</dbReference>
<reference evidence="1" key="1">
    <citation type="journal article" date="2014" name="Front. Microbiol.">
        <title>High frequency of phylogenetically diverse reductive dehalogenase-homologous genes in deep subseafloor sedimentary metagenomes.</title>
        <authorList>
            <person name="Kawai M."/>
            <person name="Futagami T."/>
            <person name="Toyoda A."/>
            <person name="Takaki Y."/>
            <person name="Nishi S."/>
            <person name="Hori S."/>
            <person name="Arai W."/>
            <person name="Tsubouchi T."/>
            <person name="Morono Y."/>
            <person name="Uchiyama I."/>
            <person name="Ito T."/>
            <person name="Fujiyama A."/>
            <person name="Inagaki F."/>
            <person name="Takami H."/>
        </authorList>
    </citation>
    <scope>NUCLEOTIDE SEQUENCE</scope>
    <source>
        <strain evidence="1">Expedition CK06-06</strain>
    </source>
</reference>